<dbReference type="EMBL" id="SMKY01000013">
    <property type="protein sequence ID" value="TDD89283.1"/>
    <property type="molecule type" value="Genomic_DNA"/>
</dbReference>
<organism evidence="5 6">
    <name type="scientific">Actinomadura darangshiensis</name>
    <dbReference type="NCBI Taxonomy" id="705336"/>
    <lineage>
        <taxon>Bacteria</taxon>
        <taxon>Bacillati</taxon>
        <taxon>Actinomycetota</taxon>
        <taxon>Actinomycetes</taxon>
        <taxon>Streptosporangiales</taxon>
        <taxon>Thermomonosporaceae</taxon>
        <taxon>Actinomadura</taxon>
    </lineage>
</organism>
<keyword evidence="1" id="KW-0732">Signal</keyword>
<dbReference type="InterPro" id="IPR042837">
    <property type="entry name" value="PTX3"/>
</dbReference>
<dbReference type="PANTHER" id="PTHR46943">
    <property type="entry name" value="PENTRAXIN-RELATED PROTEIN PTX3"/>
    <property type="match status" value="1"/>
</dbReference>
<proteinExistence type="predicted"/>
<evidence type="ECO:0000256" key="1">
    <source>
        <dbReference type="ARBA" id="ARBA00022729"/>
    </source>
</evidence>
<feature type="region of interest" description="Disordered" evidence="3">
    <location>
        <begin position="256"/>
        <end position="281"/>
    </location>
</feature>
<sequence>MGRGSACRCASVLRLLLWRRPGPIARLLALTMVAAVLQVPMASPLPGPVAHADEPKAAATEQQAVAVAKQTGDPVEVISRRGESRTVRALPNGRIEVEQHVQPIRARQGGEWADIDTALHRSGDAIVPAATTVGLRFSTGGDDPMVQLTRAGRKLALTWPQPLPEPSLDGDTAVYKGVAGPDVDLRLRALSDGFAHVLAVKTAEAAKDPRVAKLVLGLSTSGLAVREDPQSGMVTATDTGSGAGMFAAPAPQMWDSSRAEPASAPARAAQDAGEPTEEPAMGAKTAPIEVTVADGKVTLTPDQALLTAPDTTFPVYLDPVYRTLKASSWGMVTSGWPDENYPMFNGKSTEGMGRCEVAKDPNCVKNQTKRLFYRLPLPSLKGRYIQSAEVIAYETSAYNCSNKTSVQLWRTNTLKSYATWNNTNSSSVWDAHLASRDVAFCSKAPVEFGGSTLRAHVQDAVNKGYGTITFGLKAYSESTMDWWKRFADDAYLKVQYNNPPKQPDTDTMFAKPGGSCASSGSAKWVNVVPTVFATLVDPDTEDKNKVQGQFTLHWANNPDGSDWGPKWTSGLVGPKTSGTQFQQELPPTIPKNTSIGWGVRVWDGAQWGPWSYDGAQTGCYFLFNPDLPAKPTITSTDYPADGPWTDGVGVPGTFTISDAAGLADRYVVWLNGVQYTTVTTSAGAARQVQITPTMSGPNHLTVEAFTPSSQDGSTFTYQFRVNTGKPPKARFSLDEPAGSTAVQAVTRDGDPAVSAATHGTVTFGTDGQDGDAIQLDGSTGYAATNGPVIDTTKSFAVSAWLKADGSVSSPTRNFTAVSARGESKSAFYLKYVEATGRWVFARTAVDGDDPGWFQAESKDPAQTDEWTHLVGVFDAVAKRLHIYVNGERGVDSPEVSSVWNASEGLEIGRSQWGGTPVDYWAGQIDDVRVYDRIVGQEEVNELVNQHPVLKARWKLNKAVDLSSPGEPSRTPPVPALTLSQGATIDPDAQFMWALGAGGLNLNATEHAYAQSQDWVIHTDESFTVAGWVRNVGRPQLPATVFSQAGANANVFTLRYVPGEDPELQGGWQAEMRNSDSSAGDPMVASHSAFPEGNWAHIAVVYDALRDRLSLYVNGELDETSAGVSQEDHVVGFPTENALLQVGRNKLGTGDATESWPDAIDDIWVYQGALTKDQIHILAGPTEITTEDGP</sequence>
<dbReference type="OrthoDB" id="176279at2"/>
<keyword evidence="2" id="KW-1015">Disulfide bond</keyword>
<dbReference type="GO" id="GO:0006955">
    <property type="term" value="P:immune response"/>
    <property type="evidence" value="ECO:0007669"/>
    <property type="project" value="InterPro"/>
</dbReference>
<feature type="domain" description="LamG-like jellyroll fold" evidence="4">
    <location>
        <begin position="1020"/>
        <end position="1172"/>
    </location>
</feature>
<protein>
    <recommendedName>
        <fullName evidence="4">LamG-like jellyroll fold domain-containing protein</fullName>
    </recommendedName>
</protein>
<dbReference type="AlphaFoldDB" id="A0A4R5BUR0"/>
<dbReference type="InterPro" id="IPR013320">
    <property type="entry name" value="ConA-like_dom_sf"/>
</dbReference>
<dbReference type="SUPFAM" id="SSF49899">
    <property type="entry name" value="Concanavalin A-like lectins/glucanases"/>
    <property type="match status" value="2"/>
</dbReference>
<dbReference type="Gene3D" id="2.60.120.200">
    <property type="match status" value="2"/>
</dbReference>
<dbReference type="SMART" id="SM00560">
    <property type="entry name" value="LamGL"/>
    <property type="match status" value="2"/>
</dbReference>
<evidence type="ECO:0000256" key="3">
    <source>
        <dbReference type="SAM" id="MobiDB-lite"/>
    </source>
</evidence>
<accession>A0A4R5BUR0</accession>
<feature type="domain" description="LamG-like jellyroll fold" evidence="4">
    <location>
        <begin position="793"/>
        <end position="937"/>
    </location>
</feature>
<evidence type="ECO:0000313" key="6">
    <source>
        <dbReference type="Proteomes" id="UP000295578"/>
    </source>
</evidence>
<dbReference type="Proteomes" id="UP000295578">
    <property type="component" value="Unassembled WGS sequence"/>
</dbReference>
<evidence type="ECO:0000259" key="4">
    <source>
        <dbReference type="SMART" id="SM00560"/>
    </source>
</evidence>
<gene>
    <name evidence="5" type="ORF">E1293_04920</name>
</gene>
<dbReference type="PANTHER" id="PTHR46943:SF1">
    <property type="entry name" value="PENTRAXIN-RELATED PROTEIN PTX3"/>
    <property type="match status" value="1"/>
</dbReference>
<comment type="caution">
    <text evidence="5">The sequence shown here is derived from an EMBL/GenBank/DDBJ whole genome shotgun (WGS) entry which is preliminary data.</text>
</comment>
<dbReference type="InterPro" id="IPR006558">
    <property type="entry name" value="LamG-like"/>
</dbReference>
<reference evidence="5 6" key="1">
    <citation type="submission" date="2019-03" db="EMBL/GenBank/DDBJ databases">
        <title>Draft genome sequences of novel Actinobacteria.</title>
        <authorList>
            <person name="Sahin N."/>
            <person name="Ay H."/>
            <person name="Saygin H."/>
        </authorList>
    </citation>
    <scope>NUCLEOTIDE SEQUENCE [LARGE SCALE GENOMIC DNA]</scope>
    <source>
        <strain evidence="5 6">DSM 45941</strain>
    </source>
</reference>
<evidence type="ECO:0000313" key="5">
    <source>
        <dbReference type="EMBL" id="TDD89283.1"/>
    </source>
</evidence>
<evidence type="ECO:0000256" key="2">
    <source>
        <dbReference type="ARBA" id="ARBA00023157"/>
    </source>
</evidence>
<dbReference type="Pfam" id="PF13385">
    <property type="entry name" value="Laminin_G_3"/>
    <property type="match status" value="2"/>
</dbReference>
<feature type="compositionally biased region" description="Low complexity" evidence="3">
    <location>
        <begin position="259"/>
        <end position="269"/>
    </location>
</feature>
<keyword evidence="6" id="KW-1185">Reference proteome</keyword>
<name>A0A4R5BUR0_9ACTN</name>